<evidence type="ECO:0000256" key="1">
    <source>
        <dbReference type="SAM" id="MobiDB-lite"/>
    </source>
</evidence>
<evidence type="ECO:0000259" key="2">
    <source>
        <dbReference type="Pfam" id="PF11268"/>
    </source>
</evidence>
<dbReference type="Proteomes" id="UP001146468">
    <property type="component" value="Unassembled WGS sequence"/>
</dbReference>
<dbReference type="Pfam" id="PF11268">
    <property type="entry name" value="DUF3071"/>
    <property type="match status" value="1"/>
</dbReference>
<organism evidence="3 4">
    <name type="scientific">Corynebacterium meitnerae</name>
    <dbReference type="NCBI Taxonomy" id="2913498"/>
    <lineage>
        <taxon>Bacteria</taxon>
        <taxon>Bacillati</taxon>
        <taxon>Actinomycetota</taxon>
        <taxon>Actinomycetes</taxon>
        <taxon>Mycobacteriales</taxon>
        <taxon>Corynebacteriaceae</taxon>
        <taxon>Corynebacterium</taxon>
    </lineage>
</organism>
<feature type="region of interest" description="Disordered" evidence="1">
    <location>
        <begin position="257"/>
        <end position="310"/>
    </location>
</feature>
<dbReference type="RefSeq" id="WP_269966221.1">
    <property type="nucleotide sequence ID" value="NZ_JAKMUS010000020.1"/>
</dbReference>
<feature type="compositionally biased region" description="Basic and acidic residues" evidence="1">
    <location>
        <begin position="289"/>
        <end position="299"/>
    </location>
</feature>
<proteinExistence type="predicted"/>
<dbReference type="InterPro" id="IPR021421">
    <property type="entry name" value="DUF3071"/>
</dbReference>
<comment type="caution">
    <text evidence="3">The sequence shown here is derived from an EMBL/GenBank/DDBJ whole genome shotgun (WGS) entry which is preliminary data.</text>
</comment>
<feature type="domain" description="DUF3071" evidence="2">
    <location>
        <begin position="1"/>
        <end position="225"/>
    </location>
</feature>
<evidence type="ECO:0000313" key="4">
    <source>
        <dbReference type="Proteomes" id="UP001146468"/>
    </source>
</evidence>
<evidence type="ECO:0000313" key="3">
    <source>
        <dbReference type="EMBL" id="MCZ9294804.1"/>
    </source>
</evidence>
<accession>A0A9X3LVG3</accession>
<protein>
    <submittedName>
        <fullName evidence="3">DUF3071 domain-containing protein</fullName>
    </submittedName>
</protein>
<sequence>MRELFVVADESTDSLWVLRTLDGEKFCIPREELIPPAAPMLTDVSAQDETDYEVVEAELVDEPVAPAVPLHPVEEPEAEEPEAEEPAAEEPEPAPVERTPAEPDPLFATPLSLRPKDIQARIRAGASTEELAEEMGVAISRVEPYAHPVLLERAQVAEAAKQSHPVRADGAAPDTLFEILALSFASRGHALSEARWDAMREVGEPWVVRLTWQAGLQEHSAEWSFHRSMGSSATTEPRDAVAADLIDPSFAQPVRSLSAVSTDVEQETPVAPAEQGQQHTQPDLFAEGDALHFPEEQAKPQKRRRKAVTPHWEDVLLGVRTNTKRPKK</sequence>
<dbReference type="AlphaFoldDB" id="A0A9X3LVG3"/>
<feature type="compositionally biased region" description="Acidic residues" evidence="1">
    <location>
        <begin position="75"/>
        <end position="92"/>
    </location>
</feature>
<keyword evidence="4" id="KW-1185">Reference proteome</keyword>
<feature type="region of interest" description="Disordered" evidence="1">
    <location>
        <begin position="64"/>
        <end position="110"/>
    </location>
</feature>
<dbReference type="InterPro" id="IPR047682">
    <property type="entry name" value="SepH-like"/>
</dbReference>
<dbReference type="NCBIfam" id="NF040712">
    <property type="entry name" value="SepH"/>
    <property type="match status" value="1"/>
</dbReference>
<name>A0A9X3LVG3_9CORY</name>
<dbReference type="EMBL" id="JAKMUS010000020">
    <property type="protein sequence ID" value="MCZ9294804.1"/>
    <property type="molecule type" value="Genomic_DNA"/>
</dbReference>
<gene>
    <name evidence="3" type="ORF">L8U60_09930</name>
</gene>
<reference evidence="3" key="1">
    <citation type="submission" date="2022-02" db="EMBL/GenBank/DDBJ databases">
        <title>Corynebacterium sp. from urogenital microbiome.</title>
        <authorList>
            <person name="Cappelli E.A."/>
            <person name="Ribeiro T.G."/>
            <person name="Peixe L."/>
        </authorList>
    </citation>
    <scope>NUCLEOTIDE SEQUENCE</scope>
    <source>
        <strain evidence="3">C8Ua_172</strain>
    </source>
</reference>